<gene>
    <name evidence="2" type="ORF">EHQ83_04540</name>
</gene>
<evidence type="ECO:0008006" key="4">
    <source>
        <dbReference type="Google" id="ProtNLM"/>
    </source>
</evidence>
<keyword evidence="1" id="KW-0812">Transmembrane</keyword>
<dbReference type="NCBIfam" id="NF047528">
    <property type="entry name" value="LIMLP_03685_anti-sigma"/>
    <property type="match status" value="1"/>
</dbReference>
<accession>A0A6N4QZA1</accession>
<dbReference type="PANTHER" id="PTHR30273">
    <property type="entry name" value="PERIPLASMIC SIGNAL SENSOR AND SIGMA FACTOR ACTIVATOR FECR-RELATED"/>
    <property type="match status" value="1"/>
</dbReference>
<evidence type="ECO:0000313" key="3">
    <source>
        <dbReference type="Proteomes" id="UP000297613"/>
    </source>
</evidence>
<dbReference type="AlphaFoldDB" id="A0A6N4QZA1"/>
<dbReference type="RefSeq" id="WP_135569483.1">
    <property type="nucleotide sequence ID" value="NZ_RQGK01000017.1"/>
</dbReference>
<keyword evidence="1" id="KW-0472">Membrane</keyword>
<dbReference type="GO" id="GO:0016989">
    <property type="term" value="F:sigma factor antagonist activity"/>
    <property type="evidence" value="ECO:0007669"/>
    <property type="project" value="TreeGrafter"/>
</dbReference>
<name>A0A6N4QZA1_9LEPT</name>
<dbReference type="PANTHER" id="PTHR30273:SF2">
    <property type="entry name" value="PROTEIN FECR"/>
    <property type="match status" value="1"/>
</dbReference>
<keyword evidence="1" id="KW-1133">Transmembrane helix</keyword>
<organism evidence="2 3">
    <name type="scientific">Leptospira yasudae</name>
    <dbReference type="NCBI Taxonomy" id="2202201"/>
    <lineage>
        <taxon>Bacteria</taxon>
        <taxon>Pseudomonadati</taxon>
        <taxon>Spirochaetota</taxon>
        <taxon>Spirochaetia</taxon>
        <taxon>Leptospirales</taxon>
        <taxon>Leptospiraceae</taxon>
        <taxon>Leptospira</taxon>
    </lineage>
</organism>
<sequence>MKEKSKQILLQLFSNSSDFEKHSKDLMNDPEAQKEYFELMRVKTLLGSLDPNQFPVPRKSRISPWKKTGAFLLAAASLFIVFGIFLFYQTREDSYKIAVNLKASQGICEQNVSSNSQIELTTKDQSYCDLTLDGLGTFSLRLFPNTLTSIESKGKTLRISVHSGSLLFSSVHKQEGISVEANSPHIRTVLLGTSLLVSAIPDKERILLIEGKIEVQSINTTETGEAIRMDAGSIAESVIDSSQNAPTPIQIGPLSAKEESVLRSQLDSLQKIRENKSLNKYEPKDLDSFQKIEESEQKSSRPYVQITTNDGKIKEGYLIEIGDYYTISTIDAGQIRIPRSSIVEMSTLRK</sequence>
<reference evidence="2 3" key="1">
    <citation type="journal article" date="2019" name="PLoS Negl. Trop. Dis.">
        <title>Revisiting the worldwide diversity of Leptospira species in the environment.</title>
        <authorList>
            <person name="Vincent A.T."/>
            <person name="Schiettekatte O."/>
            <person name="Bourhy P."/>
            <person name="Veyrier F.J."/>
            <person name="Picardeau M."/>
        </authorList>
    </citation>
    <scope>NUCLEOTIDE SEQUENCE [LARGE SCALE GENOMIC DNA]</scope>
    <source>
        <strain evidence="2 3">201702445</strain>
    </source>
</reference>
<protein>
    <recommendedName>
        <fullName evidence="4">Iron dicitrate transport regulator FecR</fullName>
    </recommendedName>
</protein>
<comment type="caution">
    <text evidence="2">The sequence shown here is derived from an EMBL/GenBank/DDBJ whole genome shotgun (WGS) entry which is preliminary data.</text>
</comment>
<evidence type="ECO:0000256" key="1">
    <source>
        <dbReference type="SAM" id="Phobius"/>
    </source>
</evidence>
<dbReference type="Proteomes" id="UP000297613">
    <property type="component" value="Unassembled WGS sequence"/>
</dbReference>
<feature type="transmembrane region" description="Helical" evidence="1">
    <location>
        <begin position="68"/>
        <end position="88"/>
    </location>
</feature>
<dbReference type="InterPro" id="IPR012373">
    <property type="entry name" value="Ferrdict_sens_TM"/>
</dbReference>
<evidence type="ECO:0000313" key="2">
    <source>
        <dbReference type="EMBL" id="TGL87454.1"/>
    </source>
</evidence>
<dbReference type="EMBL" id="RQGM01000016">
    <property type="protein sequence ID" value="TGL87454.1"/>
    <property type="molecule type" value="Genomic_DNA"/>
</dbReference>
<proteinExistence type="predicted"/>